<dbReference type="Pfam" id="PF00440">
    <property type="entry name" value="TetR_N"/>
    <property type="match status" value="1"/>
</dbReference>
<dbReference type="InterPro" id="IPR001647">
    <property type="entry name" value="HTH_TetR"/>
</dbReference>
<keyword evidence="1 2" id="KW-0238">DNA-binding</keyword>
<evidence type="ECO:0000259" key="3">
    <source>
        <dbReference type="PROSITE" id="PS50977"/>
    </source>
</evidence>
<protein>
    <submittedName>
        <fullName evidence="4">Transcriptional regulator, TetR family</fullName>
    </submittedName>
</protein>
<evidence type="ECO:0000313" key="4">
    <source>
        <dbReference type="EMBL" id="SHF27799.1"/>
    </source>
</evidence>
<dbReference type="Proteomes" id="UP000184164">
    <property type="component" value="Unassembled WGS sequence"/>
</dbReference>
<dbReference type="STRING" id="1484053.SAMN05444274_104272"/>
<dbReference type="SUPFAM" id="SSF46689">
    <property type="entry name" value="Homeodomain-like"/>
    <property type="match status" value="1"/>
</dbReference>
<dbReference type="EMBL" id="FQUM01000004">
    <property type="protein sequence ID" value="SHF27799.1"/>
    <property type="molecule type" value="Genomic_DNA"/>
</dbReference>
<evidence type="ECO:0000256" key="1">
    <source>
        <dbReference type="ARBA" id="ARBA00023125"/>
    </source>
</evidence>
<evidence type="ECO:0000256" key="2">
    <source>
        <dbReference type="PROSITE-ProRule" id="PRU00335"/>
    </source>
</evidence>
<dbReference type="InterPro" id="IPR050109">
    <property type="entry name" value="HTH-type_TetR-like_transc_reg"/>
</dbReference>
<name>A0A1M5AC20_9BACT</name>
<keyword evidence="5" id="KW-1185">Reference proteome</keyword>
<feature type="domain" description="HTH tetR-type" evidence="3">
    <location>
        <begin position="6"/>
        <end position="66"/>
    </location>
</feature>
<dbReference type="GO" id="GO:0000976">
    <property type="term" value="F:transcription cis-regulatory region binding"/>
    <property type="evidence" value="ECO:0007669"/>
    <property type="project" value="TreeGrafter"/>
</dbReference>
<gene>
    <name evidence="4" type="ORF">SAMN05444274_104272</name>
</gene>
<feature type="DNA-binding region" description="H-T-H motif" evidence="2">
    <location>
        <begin position="29"/>
        <end position="48"/>
    </location>
</feature>
<accession>A0A1M5AC20</accession>
<dbReference type="PANTHER" id="PTHR30055:SF226">
    <property type="entry name" value="HTH-TYPE TRANSCRIPTIONAL REGULATOR PKSA"/>
    <property type="match status" value="1"/>
</dbReference>
<organism evidence="4 5">
    <name type="scientific">Mariniphaga anaerophila</name>
    <dbReference type="NCBI Taxonomy" id="1484053"/>
    <lineage>
        <taxon>Bacteria</taxon>
        <taxon>Pseudomonadati</taxon>
        <taxon>Bacteroidota</taxon>
        <taxon>Bacteroidia</taxon>
        <taxon>Marinilabiliales</taxon>
        <taxon>Prolixibacteraceae</taxon>
        <taxon>Mariniphaga</taxon>
    </lineage>
</organism>
<dbReference type="OrthoDB" id="6430772at2"/>
<proteinExistence type="predicted"/>
<dbReference type="AlphaFoldDB" id="A0A1M5AC20"/>
<dbReference type="PRINTS" id="PR00455">
    <property type="entry name" value="HTHTETR"/>
</dbReference>
<reference evidence="4 5" key="1">
    <citation type="submission" date="2016-11" db="EMBL/GenBank/DDBJ databases">
        <authorList>
            <person name="Jaros S."/>
            <person name="Januszkiewicz K."/>
            <person name="Wedrychowicz H."/>
        </authorList>
    </citation>
    <scope>NUCLEOTIDE SEQUENCE [LARGE SCALE GENOMIC DNA]</scope>
    <source>
        <strain evidence="4 5">DSM 26910</strain>
    </source>
</reference>
<dbReference type="PANTHER" id="PTHR30055">
    <property type="entry name" value="HTH-TYPE TRANSCRIPTIONAL REGULATOR RUTR"/>
    <property type="match status" value="1"/>
</dbReference>
<dbReference type="Gene3D" id="1.10.357.10">
    <property type="entry name" value="Tetracycline Repressor, domain 2"/>
    <property type="match status" value="1"/>
</dbReference>
<dbReference type="InterPro" id="IPR009057">
    <property type="entry name" value="Homeodomain-like_sf"/>
</dbReference>
<dbReference type="RefSeq" id="WP_073001319.1">
    <property type="nucleotide sequence ID" value="NZ_FQUM01000004.1"/>
</dbReference>
<sequence>MQVQKENIREVILVKAREEFQEKGFKDASMRSIAKNAEVSLSNIYNYFRNKDEIFRELLSGLLSALDVLAEEHNSSRYINIDTFSSDEYMHEQIRIFVELVDNFKADFQLLLFKASGSSLQNFREESIEHHTRIGKEYISLMKKKYPEINAEISVFFIHTLSSWWMSTISELVMHDLSHAELEDFISEYLEFSTAGWKKIMKIES</sequence>
<dbReference type="GO" id="GO:0003700">
    <property type="term" value="F:DNA-binding transcription factor activity"/>
    <property type="evidence" value="ECO:0007669"/>
    <property type="project" value="TreeGrafter"/>
</dbReference>
<evidence type="ECO:0000313" key="5">
    <source>
        <dbReference type="Proteomes" id="UP000184164"/>
    </source>
</evidence>
<dbReference type="PROSITE" id="PS50977">
    <property type="entry name" value="HTH_TETR_2"/>
    <property type="match status" value="1"/>
</dbReference>